<evidence type="ECO:0000313" key="2">
    <source>
        <dbReference type="EMBL" id="MBW62092.1"/>
    </source>
</evidence>
<protein>
    <submittedName>
        <fullName evidence="2">Putative secreted protein</fullName>
    </submittedName>
</protein>
<feature type="region of interest" description="Disordered" evidence="1">
    <location>
        <begin position="56"/>
        <end position="90"/>
    </location>
</feature>
<accession>A0A2M4C9R4</accession>
<evidence type="ECO:0000256" key="1">
    <source>
        <dbReference type="SAM" id="MobiDB-lite"/>
    </source>
</evidence>
<sequence length="90" mass="10135">MQMKHWLTSVRVHYSLALFNRTVLDRRATSALCGCISVALKMDGPVILSFEATRYGPLQGEGLPGTYVQKDDDDDDETRLETDHQNSHLV</sequence>
<organism evidence="2">
    <name type="scientific">Anopheles marajoara</name>
    <dbReference type="NCBI Taxonomy" id="58244"/>
    <lineage>
        <taxon>Eukaryota</taxon>
        <taxon>Metazoa</taxon>
        <taxon>Ecdysozoa</taxon>
        <taxon>Arthropoda</taxon>
        <taxon>Hexapoda</taxon>
        <taxon>Insecta</taxon>
        <taxon>Pterygota</taxon>
        <taxon>Neoptera</taxon>
        <taxon>Endopterygota</taxon>
        <taxon>Diptera</taxon>
        <taxon>Nematocera</taxon>
        <taxon>Culicoidea</taxon>
        <taxon>Culicidae</taxon>
        <taxon>Anophelinae</taxon>
        <taxon>Anopheles</taxon>
    </lineage>
</organism>
<feature type="compositionally biased region" description="Basic and acidic residues" evidence="1">
    <location>
        <begin position="79"/>
        <end position="90"/>
    </location>
</feature>
<reference evidence="2" key="1">
    <citation type="submission" date="2018-01" db="EMBL/GenBank/DDBJ databases">
        <title>An insight into the sialome of Amazonian anophelines.</title>
        <authorList>
            <person name="Ribeiro J.M."/>
            <person name="Scarpassa V."/>
            <person name="Calvo E."/>
        </authorList>
    </citation>
    <scope>NUCLEOTIDE SEQUENCE</scope>
    <source>
        <tissue evidence="2">Salivary glands</tissue>
    </source>
</reference>
<proteinExistence type="predicted"/>
<dbReference type="EMBL" id="GGFJ01012951">
    <property type="protein sequence ID" value="MBW62092.1"/>
    <property type="molecule type" value="Transcribed_RNA"/>
</dbReference>
<dbReference type="AlphaFoldDB" id="A0A2M4C9R4"/>
<name>A0A2M4C9R4_9DIPT</name>